<feature type="domain" description="Hda lid" evidence="1">
    <location>
        <begin position="165"/>
        <end position="216"/>
    </location>
</feature>
<dbReference type="Pfam" id="PF22688">
    <property type="entry name" value="Hda_lid"/>
    <property type="match status" value="1"/>
</dbReference>
<reference evidence="3" key="1">
    <citation type="journal article" date="2019" name="Int. J. Syst. Evol. Microbiol.">
        <title>The Global Catalogue of Microorganisms (GCM) 10K type strain sequencing project: providing services to taxonomists for standard genome sequencing and annotation.</title>
        <authorList>
            <consortium name="The Broad Institute Genomics Platform"/>
            <consortium name="The Broad Institute Genome Sequencing Center for Infectious Disease"/>
            <person name="Wu L."/>
            <person name="Ma J."/>
        </authorList>
    </citation>
    <scope>NUCLEOTIDE SEQUENCE [LARGE SCALE GENOMIC DNA]</scope>
    <source>
        <strain evidence="3">CGMCC 1.19062</strain>
    </source>
</reference>
<organism evidence="2 3">
    <name type="scientific">Lacibacterium aquatile</name>
    <dbReference type="NCBI Taxonomy" id="1168082"/>
    <lineage>
        <taxon>Bacteria</taxon>
        <taxon>Pseudomonadati</taxon>
        <taxon>Pseudomonadota</taxon>
        <taxon>Alphaproteobacteria</taxon>
        <taxon>Rhodospirillales</taxon>
        <taxon>Rhodospirillaceae</taxon>
    </lineage>
</organism>
<evidence type="ECO:0000313" key="3">
    <source>
        <dbReference type="Proteomes" id="UP001597295"/>
    </source>
</evidence>
<gene>
    <name evidence="2" type="ORF">ACFSM5_00500</name>
</gene>
<evidence type="ECO:0000313" key="2">
    <source>
        <dbReference type="EMBL" id="MFD2261345.1"/>
    </source>
</evidence>
<keyword evidence="3" id="KW-1185">Reference proteome</keyword>
<dbReference type="RefSeq" id="WP_379873980.1">
    <property type="nucleotide sequence ID" value="NZ_JBHUIP010000001.1"/>
</dbReference>
<dbReference type="EMBL" id="JBHUIP010000001">
    <property type="protein sequence ID" value="MFD2261345.1"/>
    <property type="molecule type" value="Genomic_DNA"/>
</dbReference>
<dbReference type="PANTHER" id="PTHR30050:SF5">
    <property type="entry name" value="DNAA REGULATORY INACTIVATOR HDA"/>
    <property type="match status" value="1"/>
</dbReference>
<dbReference type="Gene3D" id="1.10.8.60">
    <property type="match status" value="1"/>
</dbReference>
<dbReference type="Gene3D" id="3.40.50.300">
    <property type="entry name" value="P-loop containing nucleotide triphosphate hydrolases"/>
    <property type="match status" value="1"/>
</dbReference>
<dbReference type="PANTHER" id="PTHR30050">
    <property type="entry name" value="CHROMOSOMAL REPLICATION INITIATOR PROTEIN DNAA"/>
    <property type="match status" value="1"/>
</dbReference>
<evidence type="ECO:0000259" key="1">
    <source>
        <dbReference type="Pfam" id="PF22688"/>
    </source>
</evidence>
<sequence length="216" mass="23360">MAQLPLAFGFSPSFGEDDFLIGAPNAEAAAWVDNWPEWPDRILALSGPSGAGKSHLAAIWAARAGAVTLDRHILSRSPARDLVKPGGALLLDPVPTPYQEEALFHLINLVREQKAFLVMTSVEPPARWPVKLRDLGSRLAALPHVAIGEPDDAHLKALLVKLLVDRQVMVDPALPDYLAKRIERSYAAARDVIAQLDAASLALQRPITAALARQVL</sequence>
<dbReference type="Proteomes" id="UP001597295">
    <property type="component" value="Unassembled WGS sequence"/>
</dbReference>
<dbReference type="InterPro" id="IPR055199">
    <property type="entry name" value="Hda_lid"/>
</dbReference>
<protein>
    <submittedName>
        <fullName evidence="2">DNA replication protein</fullName>
    </submittedName>
</protein>
<accession>A0ABW5DLC9</accession>
<name>A0ABW5DLC9_9PROT</name>
<proteinExistence type="predicted"/>
<comment type="caution">
    <text evidence="2">The sequence shown here is derived from an EMBL/GenBank/DDBJ whole genome shotgun (WGS) entry which is preliminary data.</text>
</comment>
<dbReference type="SUPFAM" id="SSF52540">
    <property type="entry name" value="P-loop containing nucleoside triphosphate hydrolases"/>
    <property type="match status" value="1"/>
</dbReference>
<dbReference type="InterPro" id="IPR027417">
    <property type="entry name" value="P-loop_NTPase"/>
</dbReference>